<dbReference type="CDD" id="cd07783">
    <property type="entry name" value="ASKHA_NBD_FGGY_SePSK_AtXK1-like"/>
    <property type="match status" value="1"/>
</dbReference>
<dbReference type="PANTHER" id="PTHR43095:SF5">
    <property type="entry name" value="XYLULOSE KINASE"/>
    <property type="match status" value="1"/>
</dbReference>
<evidence type="ECO:0000256" key="2">
    <source>
        <dbReference type="ARBA" id="ARBA00022679"/>
    </source>
</evidence>
<dbReference type="SUPFAM" id="SSF53067">
    <property type="entry name" value="Actin-like ATPase domain"/>
    <property type="match status" value="3"/>
</dbReference>
<evidence type="ECO:0008006" key="9">
    <source>
        <dbReference type="Google" id="ProtNLM"/>
    </source>
</evidence>
<dbReference type="PANTHER" id="PTHR43095">
    <property type="entry name" value="SUGAR KINASE"/>
    <property type="match status" value="1"/>
</dbReference>
<dbReference type="Proteomes" id="UP000243024">
    <property type="component" value="Unassembled WGS sequence"/>
</dbReference>
<dbReference type="InterPro" id="IPR018485">
    <property type="entry name" value="FGGY_C"/>
</dbReference>
<dbReference type="PIRSF" id="PIRSF000538">
    <property type="entry name" value="GlpK"/>
    <property type="match status" value="1"/>
</dbReference>
<sequence length="552" mass="58208">MAVMGIDLGTSGVRALIVGEDGRPLAEGRAPLSSPNRPMPGRMEQPAEAWWPQVERAVRQALQAYRADGAGRAPTGGGRAAPGAGPKTQTGSEMVRAGMAGRARPELRALSVTGTSGTVVFLGRDGRPLRPAILYGDLRAVREAAEVDAAGRSLWRRLGYRMTPAFALPKVLWVKRHEPAVWKETARVVHAADYVVGLLTGEAGVTSESDALKMGFDLLERRWPSEVLTALGIDPARLPRVVPSGTVLGAIGRWAAERTGLPVGLPVVAGMTDGATSQLAAGAAEPGAWASVIGSTLVVKGVTRSLLADPDGGVYAHRHPDGWWMPGGASNAGGQALVERFGARRLERLSRLVRFPSPYLVYPLAGRGERFPFLAPAAEGFVVPAADPTGRSGASSGPTSAPAAEAANGASGEPGEREAAALFAGYLEGMGYIERLALERLLSLGAVIEGPIRVAGGTARNRAWLRVRASILNRPLWVPAVPEAAYGAAILAGAYVLRQSVAETVGAWVRPVEVIEPDPDRASLYEARYRRFVEALRTRGFLPDSLLQPKDA</sequence>
<feature type="region of interest" description="Disordered" evidence="4">
    <location>
        <begin position="24"/>
        <end position="44"/>
    </location>
</feature>
<dbReference type="InterPro" id="IPR050406">
    <property type="entry name" value="FGGY_Carb_Kinase"/>
</dbReference>
<gene>
    <name evidence="7" type="ORF">SA87_02955</name>
</gene>
<dbReference type="RefSeq" id="WP_066201952.1">
    <property type="nucleotide sequence ID" value="NZ_CBCSAS010000058.1"/>
</dbReference>
<feature type="compositionally biased region" description="Low complexity" evidence="4">
    <location>
        <begin position="392"/>
        <end position="413"/>
    </location>
</feature>
<reference evidence="7 8" key="1">
    <citation type="submission" date="2015-09" db="EMBL/GenBank/DDBJ databases">
        <title>Draft genome sequence of Hydrogenibacillus schlegelii DSM 2000.</title>
        <authorList>
            <person name="Hemp J."/>
        </authorList>
    </citation>
    <scope>NUCLEOTIDE SEQUENCE [LARGE SCALE GENOMIC DNA]</scope>
    <source>
        <strain evidence="7 8">MA 48</strain>
    </source>
</reference>
<evidence type="ECO:0000259" key="6">
    <source>
        <dbReference type="Pfam" id="PF02782"/>
    </source>
</evidence>
<dbReference type="AlphaFoldDB" id="A0A132NB16"/>
<keyword evidence="8" id="KW-1185">Reference proteome</keyword>
<dbReference type="GO" id="GO:0005975">
    <property type="term" value="P:carbohydrate metabolic process"/>
    <property type="evidence" value="ECO:0007669"/>
    <property type="project" value="InterPro"/>
</dbReference>
<evidence type="ECO:0000256" key="1">
    <source>
        <dbReference type="ARBA" id="ARBA00009156"/>
    </source>
</evidence>
<accession>A0A132NB16</accession>
<dbReference type="Pfam" id="PF00370">
    <property type="entry name" value="FGGY_N"/>
    <property type="match status" value="1"/>
</dbReference>
<keyword evidence="3" id="KW-0418">Kinase</keyword>
<keyword evidence="2" id="KW-0808">Transferase</keyword>
<evidence type="ECO:0000256" key="4">
    <source>
        <dbReference type="SAM" id="MobiDB-lite"/>
    </source>
</evidence>
<feature type="domain" description="Carbohydrate kinase FGGY N-terminal" evidence="5">
    <location>
        <begin position="107"/>
        <end position="278"/>
    </location>
</feature>
<name>A0A132NB16_HYDSH</name>
<comment type="similarity">
    <text evidence="1">Belongs to the FGGY kinase family.</text>
</comment>
<evidence type="ECO:0000256" key="3">
    <source>
        <dbReference type="ARBA" id="ARBA00022777"/>
    </source>
</evidence>
<dbReference type="OrthoDB" id="9805576at2"/>
<feature type="domain" description="Carbohydrate kinase FGGY C-terminal" evidence="6">
    <location>
        <begin position="355"/>
        <end position="493"/>
    </location>
</feature>
<evidence type="ECO:0000259" key="5">
    <source>
        <dbReference type="Pfam" id="PF00370"/>
    </source>
</evidence>
<organism evidence="7 8">
    <name type="scientific">Hydrogenibacillus schlegelii</name>
    <name type="common">Bacillus schlegelii</name>
    <dbReference type="NCBI Taxonomy" id="1484"/>
    <lineage>
        <taxon>Bacteria</taxon>
        <taxon>Bacillati</taxon>
        <taxon>Bacillota</taxon>
        <taxon>Bacilli</taxon>
        <taxon>Bacillales</taxon>
        <taxon>Bacillales Family X. Incertae Sedis</taxon>
        <taxon>Hydrogenibacillus</taxon>
    </lineage>
</organism>
<dbReference type="Gene3D" id="3.30.420.40">
    <property type="match status" value="2"/>
</dbReference>
<dbReference type="InterPro" id="IPR043129">
    <property type="entry name" value="ATPase_NBD"/>
</dbReference>
<dbReference type="EMBL" id="JXBB01000029">
    <property type="protein sequence ID" value="OAR03994.1"/>
    <property type="molecule type" value="Genomic_DNA"/>
</dbReference>
<dbReference type="Pfam" id="PF02782">
    <property type="entry name" value="FGGY_C"/>
    <property type="match status" value="1"/>
</dbReference>
<dbReference type="STRING" id="1484.SA87_02955"/>
<feature type="region of interest" description="Disordered" evidence="4">
    <location>
        <begin position="389"/>
        <end position="413"/>
    </location>
</feature>
<proteinExistence type="inferred from homology"/>
<dbReference type="GO" id="GO:0016301">
    <property type="term" value="F:kinase activity"/>
    <property type="evidence" value="ECO:0007669"/>
    <property type="project" value="UniProtKB-KW"/>
</dbReference>
<feature type="region of interest" description="Disordered" evidence="4">
    <location>
        <begin position="69"/>
        <end position="92"/>
    </location>
</feature>
<dbReference type="InterPro" id="IPR000577">
    <property type="entry name" value="Carb_kinase_FGGY"/>
</dbReference>
<comment type="caution">
    <text evidence="7">The sequence shown here is derived from an EMBL/GenBank/DDBJ whole genome shotgun (WGS) entry which is preliminary data.</text>
</comment>
<evidence type="ECO:0000313" key="7">
    <source>
        <dbReference type="EMBL" id="OAR03994.1"/>
    </source>
</evidence>
<dbReference type="InterPro" id="IPR018484">
    <property type="entry name" value="FGGY_N"/>
</dbReference>
<evidence type="ECO:0000313" key="8">
    <source>
        <dbReference type="Proteomes" id="UP000243024"/>
    </source>
</evidence>
<protein>
    <recommendedName>
        <fullName evidence="9">Xylulose kinase</fullName>
    </recommendedName>
</protein>